<feature type="compositionally biased region" description="Acidic residues" evidence="1">
    <location>
        <begin position="1"/>
        <end position="27"/>
    </location>
</feature>
<dbReference type="HOGENOM" id="CLU_1409062_0_0_1"/>
<dbReference type="EMBL" id="GL883098">
    <property type="protein sequence ID" value="EGG09093.1"/>
    <property type="molecule type" value="Genomic_DNA"/>
</dbReference>
<dbReference type="InParanoid" id="F4REH7"/>
<dbReference type="RefSeq" id="XP_007407453.1">
    <property type="nucleotide sequence ID" value="XM_007407391.1"/>
</dbReference>
<dbReference type="Proteomes" id="UP000001072">
    <property type="component" value="Unassembled WGS sequence"/>
</dbReference>
<sequence>MEESESEDESDESEESDDSEELDETFEDLVFLLPSQDESESEDESEEESLSSPSELREDELESELDKGSIRFLFFNFFFISPPSSPWLTSLSRWILPYRPPLAPIGELSQHLGLRDRWQTVDGPKGDSTSLVSFLHELSRWVCSLWARPGFPEGLPGLMGLYRQTRGWGEPTSISYYSSPKPPNYETRWEGSC</sequence>
<evidence type="ECO:0000256" key="1">
    <source>
        <dbReference type="SAM" id="MobiDB-lite"/>
    </source>
</evidence>
<name>F4REH7_MELLP</name>
<dbReference type="VEuPathDB" id="FungiDB:MELLADRAFT_96362"/>
<proteinExistence type="predicted"/>
<protein>
    <submittedName>
        <fullName evidence="2">Uncharacterized protein</fullName>
    </submittedName>
</protein>
<organism evidence="3">
    <name type="scientific">Melampsora larici-populina (strain 98AG31 / pathotype 3-4-7)</name>
    <name type="common">Poplar leaf rust fungus</name>
    <dbReference type="NCBI Taxonomy" id="747676"/>
    <lineage>
        <taxon>Eukaryota</taxon>
        <taxon>Fungi</taxon>
        <taxon>Dikarya</taxon>
        <taxon>Basidiomycota</taxon>
        <taxon>Pucciniomycotina</taxon>
        <taxon>Pucciniomycetes</taxon>
        <taxon>Pucciniales</taxon>
        <taxon>Melampsoraceae</taxon>
        <taxon>Melampsora</taxon>
    </lineage>
</organism>
<evidence type="ECO:0000313" key="2">
    <source>
        <dbReference type="EMBL" id="EGG09093.1"/>
    </source>
</evidence>
<dbReference type="GeneID" id="18937573"/>
<gene>
    <name evidence="2" type="ORF">MELLADRAFT_96362</name>
</gene>
<reference evidence="3" key="1">
    <citation type="journal article" date="2011" name="Proc. Natl. Acad. Sci. U.S.A.">
        <title>Obligate biotrophy features unraveled by the genomic analysis of rust fungi.</title>
        <authorList>
            <person name="Duplessis S."/>
            <person name="Cuomo C.A."/>
            <person name="Lin Y.-C."/>
            <person name="Aerts A."/>
            <person name="Tisserant E."/>
            <person name="Veneault-Fourrey C."/>
            <person name="Joly D.L."/>
            <person name="Hacquard S."/>
            <person name="Amselem J."/>
            <person name="Cantarel B.L."/>
            <person name="Chiu R."/>
            <person name="Coutinho P.M."/>
            <person name="Feau N."/>
            <person name="Field M."/>
            <person name="Frey P."/>
            <person name="Gelhaye E."/>
            <person name="Goldberg J."/>
            <person name="Grabherr M.G."/>
            <person name="Kodira C.D."/>
            <person name="Kohler A."/>
            <person name="Kuees U."/>
            <person name="Lindquist E.A."/>
            <person name="Lucas S.M."/>
            <person name="Mago R."/>
            <person name="Mauceli E."/>
            <person name="Morin E."/>
            <person name="Murat C."/>
            <person name="Pangilinan J.L."/>
            <person name="Park R."/>
            <person name="Pearson M."/>
            <person name="Quesneville H."/>
            <person name="Rouhier N."/>
            <person name="Sakthikumar S."/>
            <person name="Salamov A.A."/>
            <person name="Schmutz J."/>
            <person name="Selles B."/>
            <person name="Shapiro H."/>
            <person name="Tanguay P."/>
            <person name="Tuskan G.A."/>
            <person name="Henrissat B."/>
            <person name="Van de Peer Y."/>
            <person name="Rouze P."/>
            <person name="Ellis J.G."/>
            <person name="Dodds P.N."/>
            <person name="Schein J.E."/>
            <person name="Zhong S."/>
            <person name="Hamelin R.C."/>
            <person name="Grigoriev I.V."/>
            <person name="Szabo L.J."/>
            <person name="Martin F."/>
        </authorList>
    </citation>
    <scope>NUCLEOTIDE SEQUENCE [LARGE SCALE GENOMIC DNA]</scope>
    <source>
        <strain evidence="3">98AG31 / pathotype 3-4-7</strain>
    </source>
</reference>
<evidence type="ECO:0000313" key="3">
    <source>
        <dbReference type="Proteomes" id="UP000001072"/>
    </source>
</evidence>
<dbReference type="AlphaFoldDB" id="F4REH7"/>
<dbReference type="KEGG" id="mlr:MELLADRAFT_96362"/>
<keyword evidence="3" id="KW-1185">Reference proteome</keyword>
<feature type="region of interest" description="Disordered" evidence="1">
    <location>
        <begin position="1"/>
        <end position="61"/>
    </location>
</feature>
<accession>F4REH7</accession>
<feature type="compositionally biased region" description="Acidic residues" evidence="1">
    <location>
        <begin position="37"/>
        <end position="49"/>
    </location>
</feature>